<dbReference type="GO" id="GO:0000160">
    <property type="term" value="P:phosphorelay signal transduction system"/>
    <property type="evidence" value="ECO:0007669"/>
    <property type="project" value="UniProtKB-KW"/>
</dbReference>
<dbReference type="PANTHER" id="PTHR45138">
    <property type="entry name" value="REGULATORY COMPONENTS OF SENSORY TRANSDUCTION SYSTEM"/>
    <property type="match status" value="1"/>
</dbReference>
<dbReference type="SUPFAM" id="SSF55073">
    <property type="entry name" value="Nucleotide cyclase"/>
    <property type="match status" value="1"/>
</dbReference>
<feature type="modified residue" description="4-aspartylphosphate" evidence="5">
    <location>
        <position position="324"/>
    </location>
</feature>
<dbReference type="PROSITE" id="PS50887">
    <property type="entry name" value="GGDEF"/>
    <property type="match status" value="1"/>
</dbReference>
<dbReference type="GO" id="GO:1902201">
    <property type="term" value="P:negative regulation of bacterial-type flagellum-dependent cell motility"/>
    <property type="evidence" value="ECO:0007669"/>
    <property type="project" value="TreeGrafter"/>
</dbReference>
<dbReference type="EC" id="2.7.7.65" evidence="2"/>
<evidence type="ECO:0000313" key="8">
    <source>
        <dbReference type="EMBL" id="PSF05268.1"/>
    </source>
</evidence>
<dbReference type="FunFam" id="3.30.70.270:FF:000001">
    <property type="entry name" value="Diguanylate cyclase domain protein"/>
    <property type="match status" value="1"/>
</dbReference>
<accession>A0A2T1K5F5</accession>
<dbReference type="GO" id="GO:0052621">
    <property type="term" value="F:diguanylate cyclase activity"/>
    <property type="evidence" value="ECO:0007669"/>
    <property type="project" value="UniProtKB-EC"/>
</dbReference>
<dbReference type="SMART" id="SM00448">
    <property type="entry name" value="REC"/>
    <property type="match status" value="1"/>
</dbReference>
<evidence type="ECO:0000256" key="1">
    <source>
        <dbReference type="ARBA" id="ARBA00001946"/>
    </source>
</evidence>
<dbReference type="GO" id="GO:0043709">
    <property type="term" value="P:cell adhesion involved in single-species biofilm formation"/>
    <property type="evidence" value="ECO:0007669"/>
    <property type="project" value="TreeGrafter"/>
</dbReference>
<dbReference type="GO" id="GO:0004672">
    <property type="term" value="F:protein kinase activity"/>
    <property type="evidence" value="ECO:0007669"/>
    <property type="project" value="UniProtKB-ARBA"/>
</dbReference>
<keyword evidence="5" id="KW-0597">Phosphoprotein</keyword>
<comment type="catalytic activity">
    <reaction evidence="4">
        <text>2 GTP = 3',3'-c-di-GMP + 2 diphosphate</text>
        <dbReference type="Rhea" id="RHEA:24898"/>
        <dbReference type="ChEBI" id="CHEBI:33019"/>
        <dbReference type="ChEBI" id="CHEBI:37565"/>
        <dbReference type="ChEBI" id="CHEBI:58805"/>
        <dbReference type="EC" id="2.7.7.65"/>
    </reaction>
</comment>
<dbReference type="Gene3D" id="1.20.120.160">
    <property type="entry name" value="HPT domain"/>
    <property type="match status" value="1"/>
</dbReference>
<feature type="domain" description="GGDEF" evidence="7">
    <location>
        <begin position="431"/>
        <end position="563"/>
    </location>
</feature>
<comment type="cofactor">
    <cofactor evidence="1">
        <name>Mg(2+)</name>
        <dbReference type="ChEBI" id="CHEBI:18420"/>
    </cofactor>
</comment>
<keyword evidence="9" id="KW-1185">Reference proteome</keyword>
<dbReference type="InterPro" id="IPR011006">
    <property type="entry name" value="CheY-like_superfamily"/>
</dbReference>
<reference evidence="8 9" key="1">
    <citation type="submission" date="2018-03" db="EMBL/GenBank/DDBJ databases">
        <title>Marinobacter brunus sp. nov., a marine bacterium of Gamma-proteobacteria isolated from the surface seawater of the South China Sea.</title>
        <authorList>
            <person name="Cheng H."/>
            <person name="Wu Y.-H."/>
            <person name="Xamxidin M."/>
            <person name="Xu X.-W."/>
        </authorList>
    </citation>
    <scope>NUCLEOTIDE SEQUENCE [LARGE SCALE GENOMIC DNA]</scope>
    <source>
        <strain evidence="8 9">NH169-3</strain>
    </source>
</reference>
<dbReference type="NCBIfam" id="TIGR00254">
    <property type="entry name" value="GGDEF"/>
    <property type="match status" value="1"/>
</dbReference>
<evidence type="ECO:0000256" key="4">
    <source>
        <dbReference type="ARBA" id="ARBA00034247"/>
    </source>
</evidence>
<dbReference type="Proteomes" id="UP000239866">
    <property type="component" value="Unassembled WGS sequence"/>
</dbReference>
<dbReference type="InterPro" id="IPR008207">
    <property type="entry name" value="Sig_transdc_His_kin_Hpt_dom"/>
</dbReference>
<dbReference type="PANTHER" id="PTHR45138:SF9">
    <property type="entry name" value="DIGUANYLATE CYCLASE DGCM-RELATED"/>
    <property type="match status" value="1"/>
</dbReference>
<evidence type="ECO:0000256" key="3">
    <source>
        <dbReference type="ARBA" id="ARBA00023012"/>
    </source>
</evidence>
<dbReference type="InterPro" id="IPR000160">
    <property type="entry name" value="GGDEF_dom"/>
</dbReference>
<feature type="domain" description="Response regulatory" evidence="6">
    <location>
        <begin position="275"/>
        <end position="391"/>
    </location>
</feature>
<dbReference type="InterPro" id="IPR036641">
    <property type="entry name" value="HPT_dom_sf"/>
</dbReference>
<dbReference type="CDD" id="cd01949">
    <property type="entry name" value="GGDEF"/>
    <property type="match status" value="1"/>
</dbReference>
<dbReference type="GO" id="GO:0005886">
    <property type="term" value="C:plasma membrane"/>
    <property type="evidence" value="ECO:0007669"/>
    <property type="project" value="TreeGrafter"/>
</dbReference>
<evidence type="ECO:0000259" key="6">
    <source>
        <dbReference type="PROSITE" id="PS50110"/>
    </source>
</evidence>
<dbReference type="AlphaFoldDB" id="A0A2T1K5F5"/>
<dbReference type="CDD" id="cd00156">
    <property type="entry name" value="REC"/>
    <property type="match status" value="1"/>
</dbReference>
<dbReference type="SUPFAM" id="SSF47226">
    <property type="entry name" value="Histidine-containing phosphotransfer domain, HPT domain"/>
    <property type="match status" value="1"/>
</dbReference>
<sequence>MNSPLQDPLADRLHALKQRFVERLKVELVSLEAYGQKLEQQDVELESMRNCVQRLHQLAGSAGTFGFPEVGELARELEKRLKTEVEHWPDNAGAGHPGAEACTGLAVQFRALVARMKTESAEPVPDRDQAATTVIDEASLHGQQVRLLVVSDGLSELDDLVKELSRYGFNVLVLGLSDDRFSETNRAALLDNVATAICWHGMVERVARQVSGHHADAWPYLMPLVCIGETGQFEQRYRVASAGARAFFPEPVDVPELVERVETFVEEKTSRVRGRVMIIDDDRELAEHYSLVLAAAGIEPRVVNDPAQLLEALHGFEPDLVLMDIELGHYSGVTLAGMIRFHARWLSLPIIYLSAEDDLESQLQALSGGADEFLVKPISDDYLIRSVQMRCQRARQLSELMNRDSLTRLLKHSIIKQEVERERLRSMRGDYPSCAVLLDIDHFKQVNDTWGHAQGDVVIRALANLLRNRLRESDAIGRYGGEEFLVVLSNCDAPAAEHLVGRILQNFSELEFAVGEQAFQVTFSAGIALINQFAEGDQAIEAADRALYARKRAGRNGVMIYDQSMAGRSLSPADGF</sequence>
<dbReference type="InterPro" id="IPR043128">
    <property type="entry name" value="Rev_trsase/Diguanyl_cyclase"/>
</dbReference>
<dbReference type="SMART" id="SM00267">
    <property type="entry name" value="GGDEF"/>
    <property type="match status" value="1"/>
</dbReference>
<organism evidence="8 9">
    <name type="scientific">Marinobacter fuscus</name>
    <dbReference type="NCBI Taxonomy" id="2109942"/>
    <lineage>
        <taxon>Bacteria</taxon>
        <taxon>Pseudomonadati</taxon>
        <taxon>Pseudomonadota</taxon>
        <taxon>Gammaproteobacteria</taxon>
        <taxon>Pseudomonadales</taxon>
        <taxon>Marinobacteraceae</taxon>
        <taxon>Marinobacter</taxon>
    </lineage>
</organism>
<dbReference type="InterPro" id="IPR050469">
    <property type="entry name" value="Diguanylate_Cyclase"/>
</dbReference>
<gene>
    <name evidence="8" type="ORF">C7H09_16010</name>
</gene>
<evidence type="ECO:0000256" key="5">
    <source>
        <dbReference type="PROSITE-ProRule" id="PRU00169"/>
    </source>
</evidence>
<dbReference type="InterPro" id="IPR001789">
    <property type="entry name" value="Sig_transdc_resp-reg_receiver"/>
</dbReference>
<dbReference type="Gene3D" id="3.30.70.270">
    <property type="match status" value="1"/>
</dbReference>
<dbReference type="InterPro" id="IPR029787">
    <property type="entry name" value="Nucleotide_cyclase"/>
</dbReference>
<evidence type="ECO:0000259" key="7">
    <source>
        <dbReference type="PROSITE" id="PS50887"/>
    </source>
</evidence>
<protein>
    <recommendedName>
        <fullName evidence="2">diguanylate cyclase</fullName>
        <ecNumber evidence="2">2.7.7.65</ecNumber>
    </recommendedName>
</protein>
<dbReference type="RefSeq" id="WP_106764903.1">
    <property type="nucleotide sequence ID" value="NZ_PXNP01000104.1"/>
</dbReference>
<dbReference type="OrthoDB" id="9812260at2"/>
<dbReference type="SUPFAM" id="SSF52172">
    <property type="entry name" value="CheY-like"/>
    <property type="match status" value="2"/>
</dbReference>
<dbReference type="EMBL" id="PXNP01000104">
    <property type="protein sequence ID" value="PSF05268.1"/>
    <property type="molecule type" value="Genomic_DNA"/>
</dbReference>
<evidence type="ECO:0000256" key="2">
    <source>
        <dbReference type="ARBA" id="ARBA00012528"/>
    </source>
</evidence>
<dbReference type="Pfam" id="PF00990">
    <property type="entry name" value="GGDEF"/>
    <property type="match status" value="1"/>
</dbReference>
<name>A0A2T1K5F5_9GAMM</name>
<dbReference type="Pfam" id="PF01627">
    <property type="entry name" value="Hpt"/>
    <property type="match status" value="1"/>
</dbReference>
<evidence type="ECO:0000313" key="9">
    <source>
        <dbReference type="Proteomes" id="UP000239866"/>
    </source>
</evidence>
<keyword evidence="3" id="KW-0902">Two-component regulatory system</keyword>
<comment type="caution">
    <text evidence="8">The sequence shown here is derived from an EMBL/GenBank/DDBJ whole genome shotgun (WGS) entry which is preliminary data.</text>
</comment>
<dbReference type="PROSITE" id="PS50110">
    <property type="entry name" value="RESPONSE_REGULATORY"/>
    <property type="match status" value="1"/>
</dbReference>
<proteinExistence type="predicted"/>
<dbReference type="Pfam" id="PF00072">
    <property type="entry name" value="Response_reg"/>
    <property type="match status" value="1"/>
</dbReference>
<dbReference type="Gene3D" id="3.40.50.2300">
    <property type="match status" value="1"/>
</dbReference>